<feature type="compositionally biased region" description="Polar residues" evidence="1">
    <location>
        <begin position="24"/>
        <end position="57"/>
    </location>
</feature>
<dbReference type="Proteomes" id="UP000499080">
    <property type="component" value="Unassembled WGS sequence"/>
</dbReference>
<dbReference type="OrthoDB" id="6617942at2759"/>
<accession>A0A4Y2UN81</accession>
<evidence type="ECO:0000313" key="3">
    <source>
        <dbReference type="Proteomes" id="UP000499080"/>
    </source>
</evidence>
<organism evidence="2 3">
    <name type="scientific">Araneus ventricosus</name>
    <name type="common">Orbweaver spider</name>
    <name type="synonym">Epeira ventricosa</name>
    <dbReference type="NCBI Taxonomy" id="182803"/>
    <lineage>
        <taxon>Eukaryota</taxon>
        <taxon>Metazoa</taxon>
        <taxon>Ecdysozoa</taxon>
        <taxon>Arthropoda</taxon>
        <taxon>Chelicerata</taxon>
        <taxon>Arachnida</taxon>
        <taxon>Araneae</taxon>
        <taxon>Araneomorphae</taxon>
        <taxon>Entelegynae</taxon>
        <taxon>Araneoidea</taxon>
        <taxon>Araneidae</taxon>
        <taxon>Araneus</taxon>
    </lineage>
</organism>
<comment type="caution">
    <text evidence="2">The sequence shown here is derived from an EMBL/GenBank/DDBJ whole genome shotgun (WGS) entry which is preliminary data.</text>
</comment>
<sequence length="121" mass="13441">MMKQKYKFQPEKGSTEKLNVLTPPESSLSESDGIFQRQSQASTSAAPADKPTTTNSTVDYTLLSRTCDRYGVSDRAGTAITTPVLHTSTSEIIEQNKLRRKRKKARKLIAKEDNVLQIPAL</sequence>
<evidence type="ECO:0000313" key="2">
    <source>
        <dbReference type="EMBL" id="GBO13604.1"/>
    </source>
</evidence>
<keyword evidence="3" id="KW-1185">Reference proteome</keyword>
<dbReference type="AlphaFoldDB" id="A0A4Y2UN81"/>
<feature type="region of interest" description="Disordered" evidence="1">
    <location>
        <begin position="1"/>
        <end position="57"/>
    </location>
</feature>
<name>A0A4Y2UN81_ARAVE</name>
<gene>
    <name evidence="2" type="ORF">AVEN_39920_1</name>
</gene>
<protein>
    <submittedName>
        <fullName evidence="2">Uncharacterized protein</fullName>
    </submittedName>
</protein>
<evidence type="ECO:0000256" key="1">
    <source>
        <dbReference type="SAM" id="MobiDB-lite"/>
    </source>
</evidence>
<reference evidence="2 3" key="1">
    <citation type="journal article" date="2019" name="Sci. Rep.">
        <title>Orb-weaving spider Araneus ventricosus genome elucidates the spidroin gene catalogue.</title>
        <authorList>
            <person name="Kono N."/>
            <person name="Nakamura H."/>
            <person name="Ohtoshi R."/>
            <person name="Moran D.A.P."/>
            <person name="Shinohara A."/>
            <person name="Yoshida Y."/>
            <person name="Fujiwara M."/>
            <person name="Mori M."/>
            <person name="Tomita M."/>
            <person name="Arakawa K."/>
        </authorList>
    </citation>
    <scope>NUCLEOTIDE SEQUENCE [LARGE SCALE GENOMIC DNA]</scope>
</reference>
<proteinExistence type="predicted"/>
<dbReference type="EMBL" id="BGPR01037882">
    <property type="protein sequence ID" value="GBO13604.1"/>
    <property type="molecule type" value="Genomic_DNA"/>
</dbReference>